<evidence type="ECO:0000313" key="1">
    <source>
        <dbReference type="EMBL" id="JAD68680.1"/>
    </source>
</evidence>
<protein>
    <submittedName>
        <fullName evidence="1">Uncharacterized protein</fullName>
    </submittedName>
</protein>
<reference evidence="1" key="1">
    <citation type="submission" date="2014-09" db="EMBL/GenBank/DDBJ databases">
        <authorList>
            <person name="Magalhaes I.L.F."/>
            <person name="Oliveira U."/>
            <person name="Santos F.R."/>
            <person name="Vidigal T.H.D.A."/>
            <person name="Brescovit A.D."/>
            <person name="Santos A.J."/>
        </authorList>
    </citation>
    <scope>NUCLEOTIDE SEQUENCE</scope>
    <source>
        <tissue evidence="1">Shoot tissue taken approximately 20 cm above the soil surface</tissue>
    </source>
</reference>
<proteinExistence type="predicted"/>
<organism evidence="1">
    <name type="scientific">Arundo donax</name>
    <name type="common">Giant reed</name>
    <name type="synonym">Donax arundinaceus</name>
    <dbReference type="NCBI Taxonomy" id="35708"/>
    <lineage>
        <taxon>Eukaryota</taxon>
        <taxon>Viridiplantae</taxon>
        <taxon>Streptophyta</taxon>
        <taxon>Embryophyta</taxon>
        <taxon>Tracheophyta</taxon>
        <taxon>Spermatophyta</taxon>
        <taxon>Magnoliopsida</taxon>
        <taxon>Liliopsida</taxon>
        <taxon>Poales</taxon>
        <taxon>Poaceae</taxon>
        <taxon>PACMAD clade</taxon>
        <taxon>Arundinoideae</taxon>
        <taxon>Arundineae</taxon>
        <taxon>Arundo</taxon>
    </lineage>
</organism>
<reference evidence="1" key="2">
    <citation type="journal article" date="2015" name="Data Brief">
        <title>Shoot transcriptome of the giant reed, Arundo donax.</title>
        <authorList>
            <person name="Barrero R.A."/>
            <person name="Guerrero F.D."/>
            <person name="Moolhuijzen P."/>
            <person name="Goolsby J.A."/>
            <person name="Tidwell J."/>
            <person name="Bellgard S.E."/>
            <person name="Bellgard M.I."/>
        </authorList>
    </citation>
    <scope>NUCLEOTIDE SEQUENCE</scope>
    <source>
        <tissue evidence="1">Shoot tissue taken approximately 20 cm above the soil surface</tissue>
    </source>
</reference>
<accession>A0A0A9C5L9</accession>
<sequence length="22" mass="2506">MPPRPFVASVIGMRVKLILDYC</sequence>
<dbReference type="AlphaFoldDB" id="A0A0A9C5L9"/>
<dbReference type="EMBL" id="GBRH01229215">
    <property type="protein sequence ID" value="JAD68680.1"/>
    <property type="molecule type" value="Transcribed_RNA"/>
</dbReference>
<name>A0A0A9C5L9_ARUDO</name>